<name>A0ABR8D1Y1_9NOST</name>
<dbReference type="EMBL" id="JACJSG010000012">
    <property type="protein sequence ID" value="MBD2501153.1"/>
    <property type="molecule type" value="Genomic_DNA"/>
</dbReference>
<gene>
    <name evidence="4" type="ORF">H6G83_11155</name>
</gene>
<evidence type="ECO:0000313" key="5">
    <source>
        <dbReference type="Proteomes" id="UP000661112"/>
    </source>
</evidence>
<keyword evidence="3" id="KW-1133">Transmembrane helix</keyword>
<proteinExistence type="predicted"/>
<feature type="region of interest" description="Disordered" evidence="2">
    <location>
        <begin position="83"/>
        <end position="132"/>
    </location>
</feature>
<evidence type="ECO:0000256" key="2">
    <source>
        <dbReference type="SAM" id="MobiDB-lite"/>
    </source>
</evidence>
<dbReference type="RefSeq" id="WP_190471344.1">
    <property type="nucleotide sequence ID" value="NZ_JACJSG010000012.1"/>
</dbReference>
<keyword evidence="3" id="KW-0812">Transmembrane</keyword>
<feature type="compositionally biased region" description="Polar residues" evidence="2">
    <location>
        <begin position="1"/>
        <end position="21"/>
    </location>
</feature>
<feature type="region of interest" description="Disordered" evidence="2">
    <location>
        <begin position="1"/>
        <end position="22"/>
    </location>
</feature>
<evidence type="ECO:0000256" key="3">
    <source>
        <dbReference type="SAM" id="Phobius"/>
    </source>
</evidence>
<protein>
    <submittedName>
        <fullName evidence="4">Uncharacterized protein</fullName>
    </submittedName>
</protein>
<keyword evidence="5" id="KW-1185">Reference proteome</keyword>
<feature type="coiled-coil region" evidence="1">
    <location>
        <begin position="29"/>
        <end position="63"/>
    </location>
</feature>
<sequence length="203" mass="22774">MRTTTGSVNSNQPKPNSQAHPSSVPLYVYRELAVELKATQDKLDALMAKNQQLVQENQMLRHEISQVVQSFLHLQKVVDYRVPGSHPEMKHPSDSQFTEPSPQTGRSPMAGRSPSRQPVVPQPPSSKNRHANFSIPFGEVITPAPEAVLIEKQKVDYYPSPSSKAQTQKFKGLWLVICIILILLSAFGAGYLIVRPLFEHQRR</sequence>
<keyword evidence="3" id="KW-0472">Membrane</keyword>
<feature type="compositionally biased region" description="Polar residues" evidence="2">
    <location>
        <begin position="94"/>
        <end position="106"/>
    </location>
</feature>
<feature type="transmembrane region" description="Helical" evidence="3">
    <location>
        <begin position="172"/>
        <end position="194"/>
    </location>
</feature>
<organism evidence="4 5">
    <name type="scientific">Anabaena azotica FACHB-119</name>
    <dbReference type="NCBI Taxonomy" id="947527"/>
    <lineage>
        <taxon>Bacteria</taxon>
        <taxon>Bacillati</taxon>
        <taxon>Cyanobacteriota</taxon>
        <taxon>Cyanophyceae</taxon>
        <taxon>Nostocales</taxon>
        <taxon>Nostocaceae</taxon>
        <taxon>Anabaena</taxon>
        <taxon>Anabaena azotica</taxon>
    </lineage>
</organism>
<keyword evidence="1" id="KW-0175">Coiled coil</keyword>
<comment type="caution">
    <text evidence="4">The sequence shown here is derived from an EMBL/GenBank/DDBJ whole genome shotgun (WGS) entry which is preliminary data.</text>
</comment>
<dbReference type="Proteomes" id="UP000661112">
    <property type="component" value="Unassembled WGS sequence"/>
</dbReference>
<evidence type="ECO:0000313" key="4">
    <source>
        <dbReference type="EMBL" id="MBD2501153.1"/>
    </source>
</evidence>
<accession>A0ABR8D1Y1</accession>
<reference evidence="4 5" key="1">
    <citation type="journal article" date="2020" name="ISME J.">
        <title>Comparative genomics reveals insights into cyanobacterial evolution and habitat adaptation.</title>
        <authorList>
            <person name="Chen M.Y."/>
            <person name="Teng W.K."/>
            <person name="Zhao L."/>
            <person name="Hu C.X."/>
            <person name="Zhou Y.K."/>
            <person name="Han B.P."/>
            <person name="Song L.R."/>
            <person name="Shu W.S."/>
        </authorList>
    </citation>
    <scope>NUCLEOTIDE SEQUENCE [LARGE SCALE GENOMIC DNA]</scope>
    <source>
        <strain evidence="4 5">FACHB-119</strain>
    </source>
</reference>
<evidence type="ECO:0000256" key="1">
    <source>
        <dbReference type="SAM" id="Coils"/>
    </source>
</evidence>